<feature type="domain" description="Amidohydrolase-related" evidence="2">
    <location>
        <begin position="18"/>
        <end position="287"/>
    </location>
</feature>
<dbReference type="InterPro" id="IPR032466">
    <property type="entry name" value="Metal_Hydrolase"/>
</dbReference>
<evidence type="ECO:0000313" key="3">
    <source>
        <dbReference type="EMBL" id="MDO0823024.1"/>
    </source>
</evidence>
<dbReference type="PANTHER" id="PTHR21240">
    <property type="entry name" value="2-AMINO-3-CARBOXYLMUCONATE-6-SEMIALDEHYDE DECARBOXYLASE"/>
    <property type="match status" value="1"/>
</dbReference>
<comment type="caution">
    <text evidence="3">The sequence shown here is derived from an EMBL/GenBank/DDBJ whole genome shotgun (WGS) entry which is preliminary data.</text>
</comment>
<dbReference type="RefSeq" id="WP_302048566.1">
    <property type="nucleotide sequence ID" value="NZ_JAMJEV010000006.1"/>
</dbReference>
<name>A0ABT8QR97_9FIRM</name>
<protein>
    <submittedName>
        <fullName evidence="3">Amidohydrolase family protein</fullName>
    </submittedName>
</protein>
<evidence type="ECO:0000313" key="4">
    <source>
        <dbReference type="Proteomes" id="UP001176021"/>
    </source>
</evidence>
<dbReference type="Gene3D" id="3.20.20.140">
    <property type="entry name" value="Metal-dependent hydrolases"/>
    <property type="match status" value="1"/>
</dbReference>
<keyword evidence="4" id="KW-1185">Reference proteome</keyword>
<reference evidence="3" key="1">
    <citation type="submission" date="2022-05" db="EMBL/GenBank/DDBJ databases">
        <title>Expanded diversity of anoxic marine methylotrophy in a Black Sea sulfate reducing microorganism.</title>
        <authorList>
            <person name="Fischer P.Q."/>
            <person name="Stams A.J.M."/>
            <person name="Villanueva L."/>
            <person name="Sousa D.Z."/>
        </authorList>
    </citation>
    <scope>NUCLEOTIDE SEQUENCE</scope>
    <source>
        <strain evidence="3">P130</strain>
    </source>
</reference>
<evidence type="ECO:0000256" key="1">
    <source>
        <dbReference type="ARBA" id="ARBA00023239"/>
    </source>
</evidence>
<dbReference type="EMBL" id="JAMJEV010000006">
    <property type="protein sequence ID" value="MDO0823024.1"/>
    <property type="molecule type" value="Genomic_DNA"/>
</dbReference>
<dbReference type="PANTHER" id="PTHR21240:SF19">
    <property type="entry name" value="CATALYTIC_ HYDROLASE"/>
    <property type="match status" value="1"/>
</dbReference>
<gene>
    <name evidence="3" type="ORF">M8H41_09170</name>
</gene>
<proteinExistence type="predicted"/>
<dbReference type="InterPro" id="IPR006680">
    <property type="entry name" value="Amidohydro-rel"/>
</dbReference>
<dbReference type="InterPro" id="IPR032465">
    <property type="entry name" value="ACMSD"/>
</dbReference>
<accession>A0ABT8QR97</accession>
<dbReference type="Proteomes" id="UP001176021">
    <property type="component" value="Unassembled WGS sequence"/>
</dbReference>
<keyword evidence="1" id="KW-0456">Lyase</keyword>
<dbReference type="CDD" id="cd01292">
    <property type="entry name" value="metallo-dependent_hydrolases"/>
    <property type="match status" value="1"/>
</dbReference>
<sequence>MKQITLEFTDEKSSKPRIDFHVHMGLYTYSHPWVTEWIKQAHPEGYEDYINRYNDPGAFEDLLSSEGVDYACVLAELSYITTGICTNEQVRDFCRGRSKLIPFCDINPYIFTNLGDELRHKVEDEGFRGLKLYPTYQHYYLNDQRVYPLYQAAQDLGIPVLIHTGSSVFKGSRMKYGDPLHLDDVAGDFPNLNLVMAHSGRGFWYDKAFFLSKLHSNLYMELAGLPPGKLLTYFPELARNTDKVIFGSDWPGMRGIKSNMEAISKLALPAEGVENILGGNAAKLLRL</sequence>
<dbReference type="Pfam" id="PF04909">
    <property type="entry name" value="Amidohydro_2"/>
    <property type="match status" value="1"/>
</dbReference>
<dbReference type="SUPFAM" id="SSF51556">
    <property type="entry name" value="Metallo-dependent hydrolases"/>
    <property type="match status" value="1"/>
</dbReference>
<evidence type="ECO:0000259" key="2">
    <source>
        <dbReference type="Pfam" id="PF04909"/>
    </source>
</evidence>
<organism evidence="3 4">
    <name type="scientific">Desulfosporosinus nitroreducens</name>
    <dbReference type="NCBI Taxonomy" id="2018668"/>
    <lineage>
        <taxon>Bacteria</taxon>
        <taxon>Bacillati</taxon>
        <taxon>Bacillota</taxon>
        <taxon>Clostridia</taxon>
        <taxon>Eubacteriales</taxon>
        <taxon>Desulfitobacteriaceae</taxon>
        <taxon>Desulfosporosinus</taxon>
    </lineage>
</organism>